<dbReference type="OrthoDB" id="2691131at2759"/>
<keyword evidence="2" id="KW-1133">Transmembrane helix</keyword>
<reference evidence="3 4" key="1">
    <citation type="submission" date="2014-04" db="EMBL/GenBank/DDBJ databases">
        <authorList>
            <consortium name="DOE Joint Genome Institute"/>
            <person name="Kuo A."/>
            <person name="Kohler A."/>
            <person name="Costa M.D."/>
            <person name="Nagy L.G."/>
            <person name="Floudas D."/>
            <person name="Copeland A."/>
            <person name="Barry K.W."/>
            <person name="Cichocki N."/>
            <person name="Veneault-Fourrey C."/>
            <person name="LaButti K."/>
            <person name="Lindquist E.A."/>
            <person name="Lipzen A."/>
            <person name="Lundell T."/>
            <person name="Morin E."/>
            <person name="Murat C."/>
            <person name="Sun H."/>
            <person name="Tunlid A."/>
            <person name="Henrissat B."/>
            <person name="Grigoriev I.V."/>
            <person name="Hibbett D.S."/>
            <person name="Martin F."/>
            <person name="Nordberg H.P."/>
            <person name="Cantor M.N."/>
            <person name="Hua S.X."/>
        </authorList>
    </citation>
    <scope>NUCLEOTIDE SEQUENCE [LARGE SCALE GENOMIC DNA]</scope>
    <source>
        <strain evidence="3 4">Marx 270</strain>
    </source>
</reference>
<accession>A0A0C3NX05</accession>
<evidence type="ECO:0000313" key="3">
    <source>
        <dbReference type="EMBL" id="KIO05400.1"/>
    </source>
</evidence>
<organism evidence="3 4">
    <name type="scientific">Pisolithus tinctorius Marx 270</name>
    <dbReference type="NCBI Taxonomy" id="870435"/>
    <lineage>
        <taxon>Eukaryota</taxon>
        <taxon>Fungi</taxon>
        <taxon>Dikarya</taxon>
        <taxon>Basidiomycota</taxon>
        <taxon>Agaricomycotina</taxon>
        <taxon>Agaricomycetes</taxon>
        <taxon>Agaricomycetidae</taxon>
        <taxon>Boletales</taxon>
        <taxon>Sclerodermatineae</taxon>
        <taxon>Pisolithaceae</taxon>
        <taxon>Pisolithus</taxon>
    </lineage>
</organism>
<sequence length="255" mass="30075">MDIQMDYITQVWYMLHPVPGNKAIMEIQQSNLNDDEITALPWAFIPVFYGTHVTLFLWRYYLLIELFEQFKKNSANKYTAFLPTLISNIVHLDNVIEFLICPCLDVPLAELPDYHSKNSDEYLVTEYLIGWHDPQSVNYFQAHCPTNLEHISMEGFDWKEYSDHIPKLMDRADYNWDIEKVPYKDYKKLWDAVEEWWVKWEDDSMEEGEEEQHSLPSTAQAIQKQGRGDSNGEGDEWPPKRIPNPMADVEAMESQ</sequence>
<protein>
    <submittedName>
        <fullName evidence="3">Uncharacterized protein</fullName>
    </submittedName>
</protein>
<dbReference type="Proteomes" id="UP000054217">
    <property type="component" value="Unassembled WGS sequence"/>
</dbReference>
<evidence type="ECO:0000313" key="4">
    <source>
        <dbReference type="Proteomes" id="UP000054217"/>
    </source>
</evidence>
<dbReference type="InParanoid" id="A0A0C3NX05"/>
<dbReference type="AlphaFoldDB" id="A0A0C3NX05"/>
<feature type="region of interest" description="Disordered" evidence="1">
    <location>
        <begin position="205"/>
        <end position="255"/>
    </location>
</feature>
<evidence type="ECO:0000256" key="2">
    <source>
        <dbReference type="SAM" id="Phobius"/>
    </source>
</evidence>
<feature type="transmembrane region" description="Helical" evidence="2">
    <location>
        <begin position="39"/>
        <end position="62"/>
    </location>
</feature>
<feature type="compositionally biased region" description="Polar residues" evidence="1">
    <location>
        <begin position="214"/>
        <end position="223"/>
    </location>
</feature>
<evidence type="ECO:0000256" key="1">
    <source>
        <dbReference type="SAM" id="MobiDB-lite"/>
    </source>
</evidence>
<keyword evidence="2" id="KW-0812">Transmembrane</keyword>
<name>A0A0C3NX05_PISTI</name>
<dbReference type="EMBL" id="KN831967">
    <property type="protein sequence ID" value="KIO05400.1"/>
    <property type="molecule type" value="Genomic_DNA"/>
</dbReference>
<reference evidence="4" key="2">
    <citation type="submission" date="2015-01" db="EMBL/GenBank/DDBJ databases">
        <title>Evolutionary Origins and Diversification of the Mycorrhizal Mutualists.</title>
        <authorList>
            <consortium name="DOE Joint Genome Institute"/>
            <consortium name="Mycorrhizal Genomics Consortium"/>
            <person name="Kohler A."/>
            <person name="Kuo A."/>
            <person name="Nagy L.G."/>
            <person name="Floudas D."/>
            <person name="Copeland A."/>
            <person name="Barry K.W."/>
            <person name="Cichocki N."/>
            <person name="Veneault-Fourrey C."/>
            <person name="LaButti K."/>
            <person name="Lindquist E.A."/>
            <person name="Lipzen A."/>
            <person name="Lundell T."/>
            <person name="Morin E."/>
            <person name="Murat C."/>
            <person name="Riley R."/>
            <person name="Ohm R."/>
            <person name="Sun H."/>
            <person name="Tunlid A."/>
            <person name="Henrissat B."/>
            <person name="Grigoriev I.V."/>
            <person name="Hibbett D.S."/>
            <person name="Martin F."/>
        </authorList>
    </citation>
    <scope>NUCLEOTIDE SEQUENCE [LARGE SCALE GENOMIC DNA]</scope>
    <source>
        <strain evidence="4">Marx 270</strain>
    </source>
</reference>
<gene>
    <name evidence="3" type="ORF">M404DRAFT_9077</name>
</gene>
<keyword evidence="2" id="KW-0472">Membrane</keyword>
<proteinExistence type="predicted"/>
<keyword evidence="4" id="KW-1185">Reference proteome</keyword>
<dbReference type="HOGENOM" id="CLU_078311_0_0_1"/>
<dbReference type="STRING" id="870435.A0A0C3NX05"/>